<dbReference type="InterPro" id="IPR025506">
    <property type="entry name" value="Abi_alpha"/>
</dbReference>
<organism evidence="1 2">
    <name type="scientific">Nocardioides zeae</name>
    <dbReference type="NCBI Taxonomy" id="1457234"/>
    <lineage>
        <taxon>Bacteria</taxon>
        <taxon>Bacillati</taxon>
        <taxon>Actinomycetota</taxon>
        <taxon>Actinomycetes</taxon>
        <taxon>Propionibacteriales</taxon>
        <taxon>Nocardioidaceae</taxon>
        <taxon>Nocardioides</taxon>
    </lineage>
</organism>
<name>A0AAJ1U5F5_9ACTN</name>
<accession>A0AAJ1U5F5</accession>
<reference evidence="1" key="1">
    <citation type="submission" date="2023-07" db="EMBL/GenBank/DDBJ databases">
        <title>Functional and genomic diversity of the sorghum phyllosphere microbiome.</title>
        <authorList>
            <person name="Shade A."/>
        </authorList>
    </citation>
    <scope>NUCLEOTIDE SEQUENCE</scope>
    <source>
        <strain evidence="1">SORGH_AS_1067</strain>
    </source>
</reference>
<dbReference type="Proteomes" id="UP001239215">
    <property type="component" value="Unassembled WGS sequence"/>
</dbReference>
<dbReference type="RefSeq" id="WP_307201921.1">
    <property type="nucleotide sequence ID" value="NZ_JAUTAN010000001.1"/>
</dbReference>
<evidence type="ECO:0000313" key="1">
    <source>
        <dbReference type="EMBL" id="MDQ1105568.1"/>
    </source>
</evidence>
<gene>
    <name evidence="1" type="ORF">QE405_002852</name>
</gene>
<dbReference type="Pfam" id="PF14337">
    <property type="entry name" value="Abi_alpha"/>
    <property type="match status" value="1"/>
</dbReference>
<sequence>MSDSGQHRPPRALPPPRRRGFAALVPARRSSLVPTALTDAISDRVPASLSPAVDALPGLARIAAATALHTAEWGVTASTRTGLKLARAMVDPQAAAELSRDLNEAASVVAGIAKGVSAGLPLSQAVAQLRLPGETAGPPVPEGGGLSRRESEAERLRAKGAKLLEQSRDVWHPETGHPAYERILGDLAPDEARIIVLLLKDGPQPSVDVRTGGPVGMVNSQLVARGLNMIGARAGLRHVDLVPQYLNNLSRLGLVWQSSEALEDLLRYQVVEAQPDVLAAMHSVKFPKVLRRSLHLTPFGVDFARMCFTTEDEATAAAFPTHLAPPAAAGEKQLPRA</sequence>
<protein>
    <recommendedName>
        <fullName evidence="3">DUF4393 domain-containing protein</fullName>
    </recommendedName>
</protein>
<evidence type="ECO:0000313" key="2">
    <source>
        <dbReference type="Proteomes" id="UP001239215"/>
    </source>
</evidence>
<comment type="caution">
    <text evidence="1">The sequence shown here is derived from an EMBL/GenBank/DDBJ whole genome shotgun (WGS) entry which is preliminary data.</text>
</comment>
<evidence type="ECO:0008006" key="3">
    <source>
        <dbReference type="Google" id="ProtNLM"/>
    </source>
</evidence>
<proteinExistence type="predicted"/>
<dbReference type="Gene3D" id="3.30.110.190">
    <property type="match status" value="1"/>
</dbReference>
<dbReference type="AlphaFoldDB" id="A0AAJ1U5F5"/>
<dbReference type="EMBL" id="JAUTAN010000001">
    <property type="protein sequence ID" value="MDQ1105568.1"/>
    <property type="molecule type" value="Genomic_DNA"/>
</dbReference>